<evidence type="ECO:0000313" key="1">
    <source>
        <dbReference type="EMBL" id="SVC47708.1"/>
    </source>
</evidence>
<organism evidence="1">
    <name type="scientific">marine metagenome</name>
    <dbReference type="NCBI Taxonomy" id="408172"/>
    <lineage>
        <taxon>unclassified sequences</taxon>
        <taxon>metagenomes</taxon>
        <taxon>ecological metagenomes</taxon>
    </lineage>
</organism>
<proteinExistence type="predicted"/>
<dbReference type="AlphaFoldDB" id="A0A382MGT6"/>
<accession>A0A382MGT6</accession>
<protein>
    <submittedName>
        <fullName evidence="1">Uncharacterized protein</fullName>
    </submittedName>
</protein>
<name>A0A382MGT6_9ZZZZ</name>
<gene>
    <name evidence="1" type="ORF">METZ01_LOCUS300562</name>
</gene>
<sequence length="91" mass="11174">MKSLFFTHQHQRYTQTLRIHYGLDGMKYIIKMYEGEINGHEENEGFPTKYRYEFEEDMLNHIYEIRNELRNIGWIQKESQEVHKTSLSEML</sequence>
<reference evidence="1" key="1">
    <citation type="submission" date="2018-05" db="EMBL/GenBank/DDBJ databases">
        <authorList>
            <person name="Lanie J.A."/>
            <person name="Ng W.-L."/>
            <person name="Kazmierczak K.M."/>
            <person name="Andrzejewski T.M."/>
            <person name="Davidsen T.M."/>
            <person name="Wayne K.J."/>
            <person name="Tettelin H."/>
            <person name="Glass J.I."/>
            <person name="Rusch D."/>
            <person name="Podicherti R."/>
            <person name="Tsui H.-C.T."/>
            <person name="Winkler M.E."/>
        </authorList>
    </citation>
    <scope>NUCLEOTIDE SEQUENCE</scope>
</reference>
<dbReference type="EMBL" id="UINC01093348">
    <property type="protein sequence ID" value="SVC47708.1"/>
    <property type="molecule type" value="Genomic_DNA"/>
</dbReference>